<feature type="region of interest" description="Disordered" evidence="1">
    <location>
        <begin position="120"/>
        <end position="153"/>
    </location>
</feature>
<keyword evidence="2" id="KW-1133">Transmembrane helix</keyword>
<name>A0A4V6PDH0_9ACTN</name>
<protein>
    <submittedName>
        <fullName evidence="3">Uncharacterized protein</fullName>
    </submittedName>
</protein>
<reference evidence="3 4" key="1">
    <citation type="submission" date="2019-03" db="EMBL/GenBank/DDBJ databases">
        <title>Draft genome sequences of novel Actinobacteria.</title>
        <authorList>
            <person name="Sahin N."/>
            <person name="Ay H."/>
            <person name="Saygin H."/>
        </authorList>
    </citation>
    <scope>NUCLEOTIDE SEQUENCE [LARGE SCALE GENOMIC DNA]</scope>
    <source>
        <strain evidence="3 4">CH32</strain>
    </source>
</reference>
<dbReference type="EMBL" id="SMKQ01000244">
    <property type="protein sequence ID" value="TDD34007.1"/>
    <property type="molecule type" value="Genomic_DNA"/>
</dbReference>
<evidence type="ECO:0000313" key="3">
    <source>
        <dbReference type="EMBL" id="TDD34007.1"/>
    </source>
</evidence>
<accession>A0A4V6PDH0</accession>
<gene>
    <name evidence="3" type="ORF">E1286_41420</name>
</gene>
<feature type="transmembrane region" description="Helical" evidence="2">
    <location>
        <begin position="32"/>
        <end position="50"/>
    </location>
</feature>
<comment type="caution">
    <text evidence="3">The sequence shown here is derived from an EMBL/GenBank/DDBJ whole genome shotgun (WGS) entry which is preliminary data.</text>
</comment>
<keyword evidence="2" id="KW-0472">Membrane</keyword>
<evidence type="ECO:0000313" key="4">
    <source>
        <dbReference type="Proteomes" id="UP000295302"/>
    </source>
</evidence>
<evidence type="ECO:0000256" key="1">
    <source>
        <dbReference type="SAM" id="MobiDB-lite"/>
    </source>
</evidence>
<dbReference type="RefSeq" id="WP_132621903.1">
    <property type="nucleotide sequence ID" value="NZ_SMKQ01000244.1"/>
</dbReference>
<organism evidence="3 4">
    <name type="scientific">Nonomuraea terrae</name>
    <dbReference type="NCBI Taxonomy" id="2530383"/>
    <lineage>
        <taxon>Bacteria</taxon>
        <taxon>Bacillati</taxon>
        <taxon>Actinomycetota</taxon>
        <taxon>Actinomycetes</taxon>
        <taxon>Streptosporangiales</taxon>
        <taxon>Streptosporangiaceae</taxon>
        <taxon>Nonomuraea</taxon>
    </lineage>
</organism>
<dbReference type="Proteomes" id="UP000295302">
    <property type="component" value="Unassembled WGS sequence"/>
</dbReference>
<sequence>MRSIALWALLTATMVAELLIFRFRPRRPPWPRLGSAPLSAMTYVLVRPAFLTLPGADRLPSAAKCTGHALLLLAVIAWPSDESATVLIWAAVALTSMVIGLRLWHGHRAGRAAERATAAPDRPYAWRSRTPPPVRQRMQGADRRHAVRRQRVV</sequence>
<dbReference type="AlphaFoldDB" id="A0A4V6PDH0"/>
<feature type="transmembrane region" description="Helical" evidence="2">
    <location>
        <begin position="86"/>
        <end position="105"/>
    </location>
</feature>
<evidence type="ECO:0000256" key="2">
    <source>
        <dbReference type="SAM" id="Phobius"/>
    </source>
</evidence>
<keyword evidence="4" id="KW-1185">Reference proteome</keyword>
<proteinExistence type="predicted"/>
<keyword evidence="2" id="KW-0812">Transmembrane</keyword>